<dbReference type="InterPro" id="IPR006239">
    <property type="entry name" value="DPNP"/>
</dbReference>
<feature type="binding site" evidence="10">
    <location>
        <position position="130"/>
    </location>
    <ligand>
        <name>Mg(2+)</name>
        <dbReference type="ChEBI" id="CHEBI:18420"/>
        <label>1</label>
        <note>catalytic</note>
    </ligand>
</feature>
<dbReference type="SUPFAM" id="SSF56655">
    <property type="entry name" value="Carbohydrate phosphatase"/>
    <property type="match status" value="1"/>
</dbReference>
<comment type="function">
    <text evidence="11">Converts adenosine 3'-phosphate 5'-phosphosulfate (PAPS) to adenosine 5'-phosphosulfate (APS) and 3'(2')-phosphoadenosine 5'-phosphate (PAP) to AMP.</text>
</comment>
<sequence length="333" mass="36686">MNGLIKIRNVAVQAVEKACFACLEIQSQMVTDDTINKKDQSPVTVGDYTVQALIINEILNNLDEEYPFIAEEDSKTLSEQKDVQTKVLSFFNKFSHTAINEQQLSALLDKGTNRDAIKSSKRWWTLDPIDGTLGFLRKDQYAVALALMEDNKPILGVLGCPSLPVSFADQSLGKGCVFVALSKEGSFMKTLSDPSKETKISVSSKSDPSKAIFTESYVSRGFAGELNSNISKNMGVVDQEPLKIDSQCKYAMVARGDSDVYVRLTNLDYRECIWDHAAGQIIVEEAGGIVKDFKGNDLDYSVGYKLENNVGIACSNKSLYTPLTQAIKKSIDL</sequence>
<dbReference type="PANTHER" id="PTHR43200">
    <property type="entry name" value="PHOSPHATASE"/>
    <property type="match status" value="1"/>
</dbReference>
<reference evidence="12" key="1">
    <citation type="submission" date="2020-01" db="EMBL/GenBank/DDBJ databases">
        <title>Development of genomics and gene disruption for Polysphondylium violaceum indicates a role for the polyketide synthase stlB in stalk morphogenesis.</title>
        <authorList>
            <person name="Narita B."/>
            <person name="Kawabe Y."/>
            <person name="Kin K."/>
            <person name="Saito T."/>
            <person name="Gibbs R."/>
            <person name="Kuspa A."/>
            <person name="Muzny D."/>
            <person name="Queller D."/>
            <person name="Richards S."/>
            <person name="Strassman J."/>
            <person name="Sucgang R."/>
            <person name="Worley K."/>
            <person name="Schaap P."/>
        </authorList>
    </citation>
    <scope>NUCLEOTIDE SEQUENCE</scope>
    <source>
        <strain evidence="12">QSvi11</strain>
    </source>
</reference>
<feature type="binding site" evidence="10">
    <location>
        <position position="71"/>
    </location>
    <ligand>
        <name>Mg(2+)</name>
        <dbReference type="ChEBI" id="CHEBI:18420"/>
        <label>1</label>
        <note>catalytic</note>
    </ligand>
</feature>
<feature type="binding site" evidence="10">
    <location>
        <position position="127"/>
    </location>
    <ligand>
        <name>Mg(2+)</name>
        <dbReference type="ChEBI" id="CHEBI:18420"/>
        <label>1</label>
        <note>catalytic</note>
    </ligand>
</feature>
<name>A0A8J4PR20_9MYCE</name>
<dbReference type="GO" id="GO:0046872">
    <property type="term" value="F:metal ion binding"/>
    <property type="evidence" value="ECO:0007669"/>
    <property type="project" value="UniProtKB-UniRule"/>
</dbReference>
<dbReference type="InterPro" id="IPR051090">
    <property type="entry name" value="Inositol_monoP_superfamily"/>
</dbReference>
<evidence type="ECO:0000256" key="10">
    <source>
        <dbReference type="PIRSR" id="PIRSR600760-2"/>
    </source>
</evidence>
<dbReference type="PROSITE" id="PS00629">
    <property type="entry name" value="IMP_1"/>
    <property type="match status" value="1"/>
</dbReference>
<organism evidence="12 13">
    <name type="scientific">Polysphondylium violaceum</name>
    <dbReference type="NCBI Taxonomy" id="133409"/>
    <lineage>
        <taxon>Eukaryota</taxon>
        <taxon>Amoebozoa</taxon>
        <taxon>Evosea</taxon>
        <taxon>Eumycetozoa</taxon>
        <taxon>Dictyostelia</taxon>
        <taxon>Dictyosteliales</taxon>
        <taxon>Dictyosteliaceae</taxon>
        <taxon>Polysphondylium</taxon>
    </lineage>
</organism>
<evidence type="ECO:0000256" key="9">
    <source>
        <dbReference type="ARBA" id="ARBA00044484"/>
    </source>
</evidence>
<comment type="similarity">
    <text evidence="2 11">Belongs to the inositol monophosphatase superfamily.</text>
</comment>
<protein>
    <recommendedName>
        <fullName evidence="3 11">3'(2'),5'-bisphosphate nucleotidase</fullName>
        <ecNumber evidence="3 11">3.1.3.7</ecNumber>
    </recommendedName>
</protein>
<dbReference type="Pfam" id="PF00459">
    <property type="entry name" value="Inositol_P"/>
    <property type="match status" value="1"/>
</dbReference>
<gene>
    <name evidence="12" type="ORF">CYY_007265</name>
</gene>
<evidence type="ECO:0000256" key="11">
    <source>
        <dbReference type="RuleBase" id="RU368076"/>
    </source>
</evidence>
<dbReference type="FunFam" id="3.30.540.10:FF:000059">
    <property type="entry name" value="Bisphosphate nucleotidase"/>
    <property type="match status" value="1"/>
</dbReference>
<evidence type="ECO:0000313" key="12">
    <source>
        <dbReference type="EMBL" id="KAF2071421.1"/>
    </source>
</evidence>
<keyword evidence="4 10" id="KW-0479">Metal-binding</keyword>
<dbReference type="AlphaFoldDB" id="A0A8J4PR20"/>
<feature type="binding site" evidence="10">
    <location>
        <position position="129"/>
    </location>
    <ligand>
        <name>Mg(2+)</name>
        <dbReference type="ChEBI" id="CHEBI:18420"/>
        <label>1</label>
        <note>catalytic</note>
    </ligand>
</feature>
<keyword evidence="5 11" id="KW-0378">Hydrolase</keyword>
<evidence type="ECO:0000256" key="7">
    <source>
        <dbReference type="ARBA" id="ARBA00044466"/>
    </source>
</evidence>
<proteinExistence type="inferred from homology"/>
<dbReference type="GO" id="GO:0043647">
    <property type="term" value="P:inositol phosphate metabolic process"/>
    <property type="evidence" value="ECO:0007669"/>
    <property type="project" value="UniProtKB-UniRule"/>
</dbReference>
<comment type="catalytic activity">
    <reaction evidence="7">
        <text>adenosine 2',5'-bisphosphate + H2O = AMP + phosphate</text>
        <dbReference type="Rhea" id="RHEA:77643"/>
        <dbReference type="ChEBI" id="CHEBI:15377"/>
        <dbReference type="ChEBI" id="CHEBI:43474"/>
        <dbReference type="ChEBI" id="CHEBI:194156"/>
        <dbReference type="ChEBI" id="CHEBI:456215"/>
        <dbReference type="EC" id="3.1.3.7"/>
    </reaction>
    <physiologicalReaction direction="left-to-right" evidence="7">
        <dbReference type="Rhea" id="RHEA:77644"/>
    </physiologicalReaction>
</comment>
<accession>A0A8J4PR20</accession>
<evidence type="ECO:0000313" key="13">
    <source>
        <dbReference type="Proteomes" id="UP000695562"/>
    </source>
</evidence>
<dbReference type="PRINTS" id="PR00377">
    <property type="entry name" value="IMPHPHTASES"/>
</dbReference>
<evidence type="ECO:0000256" key="4">
    <source>
        <dbReference type="ARBA" id="ARBA00022723"/>
    </source>
</evidence>
<keyword evidence="6 10" id="KW-0460">Magnesium</keyword>
<comment type="cofactor">
    <cofactor evidence="1 10 11">
        <name>Mg(2+)</name>
        <dbReference type="ChEBI" id="CHEBI:18420"/>
    </cofactor>
</comment>
<evidence type="ECO:0000256" key="1">
    <source>
        <dbReference type="ARBA" id="ARBA00001946"/>
    </source>
</evidence>
<dbReference type="NCBIfam" id="TIGR01330">
    <property type="entry name" value="bisphos_HAL2"/>
    <property type="match status" value="1"/>
</dbReference>
<evidence type="ECO:0000256" key="5">
    <source>
        <dbReference type="ARBA" id="ARBA00022801"/>
    </source>
</evidence>
<evidence type="ECO:0000256" key="8">
    <source>
        <dbReference type="ARBA" id="ARBA00044479"/>
    </source>
</evidence>
<dbReference type="OrthoDB" id="411145at2759"/>
<dbReference type="EC" id="3.1.3.7" evidence="3 11"/>
<evidence type="ECO:0000256" key="3">
    <source>
        <dbReference type="ARBA" id="ARBA00012633"/>
    </source>
</evidence>
<dbReference type="EMBL" id="AJWJ01000377">
    <property type="protein sequence ID" value="KAF2071421.1"/>
    <property type="molecule type" value="Genomic_DNA"/>
</dbReference>
<dbReference type="InterPro" id="IPR020583">
    <property type="entry name" value="Inositol_monoP_metal-BS"/>
</dbReference>
<dbReference type="GO" id="GO:0008441">
    <property type="term" value="F:3'(2'),5'-bisphosphate nucleotidase activity"/>
    <property type="evidence" value="ECO:0007669"/>
    <property type="project" value="UniProtKB-UniRule"/>
</dbReference>
<comment type="catalytic activity">
    <reaction evidence="8">
        <text>adenosine 3',5'-bisphosphate + H2O = AMP + phosphate</text>
        <dbReference type="Rhea" id="RHEA:10040"/>
        <dbReference type="ChEBI" id="CHEBI:15377"/>
        <dbReference type="ChEBI" id="CHEBI:43474"/>
        <dbReference type="ChEBI" id="CHEBI:58343"/>
        <dbReference type="ChEBI" id="CHEBI:456215"/>
        <dbReference type="EC" id="3.1.3.7"/>
    </reaction>
    <physiologicalReaction direction="left-to-right" evidence="8">
        <dbReference type="Rhea" id="RHEA:10041"/>
    </physiologicalReaction>
</comment>
<dbReference type="InterPro" id="IPR000760">
    <property type="entry name" value="Inositol_monophosphatase-like"/>
</dbReference>
<dbReference type="CDD" id="cd01517">
    <property type="entry name" value="PAP_phosphatase"/>
    <property type="match status" value="1"/>
</dbReference>
<evidence type="ECO:0000256" key="2">
    <source>
        <dbReference type="ARBA" id="ARBA00009759"/>
    </source>
</evidence>
<dbReference type="GO" id="GO:0000103">
    <property type="term" value="P:sulfate assimilation"/>
    <property type="evidence" value="ECO:0007669"/>
    <property type="project" value="TreeGrafter"/>
</dbReference>
<dbReference type="Gene3D" id="3.40.190.80">
    <property type="match status" value="1"/>
</dbReference>
<comment type="catalytic activity">
    <reaction evidence="9">
        <text>3'-phosphoadenylyl sulfate + H2O = adenosine 5'-phosphosulfate + phosphate</text>
        <dbReference type="Rhea" id="RHEA:77639"/>
        <dbReference type="ChEBI" id="CHEBI:15377"/>
        <dbReference type="ChEBI" id="CHEBI:43474"/>
        <dbReference type="ChEBI" id="CHEBI:58243"/>
        <dbReference type="ChEBI" id="CHEBI:58339"/>
        <dbReference type="EC" id="3.1.3.7"/>
    </reaction>
    <physiologicalReaction direction="left-to-right" evidence="9">
        <dbReference type="Rhea" id="RHEA:77640"/>
    </physiologicalReaction>
</comment>
<keyword evidence="13" id="KW-1185">Reference proteome</keyword>
<comment type="caution">
    <text evidence="12">The sequence shown here is derived from an EMBL/GenBank/DDBJ whole genome shotgun (WGS) entry which is preliminary data.</text>
</comment>
<evidence type="ECO:0000256" key="6">
    <source>
        <dbReference type="ARBA" id="ARBA00022842"/>
    </source>
</evidence>
<dbReference type="PANTHER" id="PTHR43200:SF6">
    <property type="entry name" value="3'(2'),5'-BISPHOSPHATE NUCLEOTIDASE"/>
    <property type="match status" value="1"/>
</dbReference>
<dbReference type="GO" id="GO:0046854">
    <property type="term" value="P:phosphatidylinositol phosphate biosynthetic process"/>
    <property type="evidence" value="ECO:0007669"/>
    <property type="project" value="InterPro"/>
</dbReference>
<dbReference type="Gene3D" id="3.30.540.10">
    <property type="entry name" value="Fructose-1,6-Bisphosphatase, subunit A, domain 1"/>
    <property type="match status" value="1"/>
</dbReference>
<feature type="binding site" evidence="10">
    <location>
        <position position="275"/>
    </location>
    <ligand>
        <name>Mg(2+)</name>
        <dbReference type="ChEBI" id="CHEBI:18420"/>
        <label>1</label>
        <note>catalytic</note>
    </ligand>
</feature>
<dbReference type="InterPro" id="IPR020550">
    <property type="entry name" value="Inositol_monophosphatase_CS"/>
</dbReference>
<dbReference type="Proteomes" id="UP000695562">
    <property type="component" value="Unassembled WGS sequence"/>
</dbReference>
<dbReference type="PROSITE" id="PS00630">
    <property type="entry name" value="IMP_2"/>
    <property type="match status" value="1"/>
</dbReference>